<proteinExistence type="predicted"/>
<feature type="chain" id="PRO_5047105057" evidence="1">
    <location>
        <begin position="19"/>
        <end position="140"/>
    </location>
</feature>
<dbReference type="Proteomes" id="UP001562065">
    <property type="component" value="Unassembled WGS sequence"/>
</dbReference>
<dbReference type="EMBL" id="JBGCUO010000001">
    <property type="protein sequence ID" value="MEY1661112.1"/>
    <property type="molecule type" value="Genomic_DNA"/>
</dbReference>
<evidence type="ECO:0000256" key="1">
    <source>
        <dbReference type="SAM" id="SignalP"/>
    </source>
</evidence>
<feature type="signal peptide" evidence="1">
    <location>
        <begin position="1"/>
        <end position="18"/>
    </location>
</feature>
<feature type="domain" description="Lysozyme inhibitor LprI-like N-terminal" evidence="2">
    <location>
        <begin position="30"/>
        <end position="117"/>
    </location>
</feature>
<accession>A0ABV4AE51</accession>
<evidence type="ECO:0000313" key="3">
    <source>
        <dbReference type="EMBL" id="MEY1661112.1"/>
    </source>
</evidence>
<dbReference type="Gene3D" id="1.20.1270.180">
    <property type="match status" value="1"/>
</dbReference>
<organism evidence="3 4">
    <name type="scientific">Isoalcanivorax beigongshangi</name>
    <dbReference type="NCBI Taxonomy" id="3238810"/>
    <lineage>
        <taxon>Bacteria</taxon>
        <taxon>Pseudomonadati</taxon>
        <taxon>Pseudomonadota</taxon>
        <taxon>Gammaproteobacteria</taxon>
        <taxon>Oceanospirillales</taxon>
        <taxon>Alcanivoracaceae</taxon>
        <taxon>Isoalcanivorax</taxon>
    </lineage>
</organism>
<keyword evidence="1" id="KW-0732">Signal</keyword>
<protein>
    <submittedName>
        <fullName evidence="3">Lysozyme inhibitor LprI family protein</fullName>
    </submittedName>
</protein>
<sequence>MRKILVLTLASLALPSVAASSEIDCNDPLNTVEINHCAQREVDAAQAELTKYFQASLDQHADDPTLITALRTAQHAWEAFAAAHCDAIYTQWRGGTIRALMALSCREQLTRARTHQLWQAFLADMDGNADLPEPPQPKQP</sequence>
<evidence type="ECO:0000259" key="2">
    <source>
        <dbReference type="Pfam" id="PF07007"/>
    </source>
</evidence>
<reference evidence="3 4" key="1">
    <citation type="submission" date="2024-07" db="EMBL/GenBank/DDBJ databases">
        <authorList>
            <person name="Ren Q."/>
        </authorList>
    </citation>
    <scope>NUCLEOTIDE SEQUENCE [LARGE SCALE GENOMIC DNA]</scope>
    <source>
        <strain evidence="3 4">REN37</strain>
    </source>
</reference>
<keyword evidence="4" id="KW-1185">Reference proteome</keyword>
<evidence type="ECO:0000313" key="4">
    <source>
        <dbReference type="Proteomes" id="UP001562065"/>
    </source>
</evidence>
<gene>
    <name evidence="3" type="ORF">AB5I84_03000</name>
</gene>
<dbReference type="Pfam" id="PF07007">
    <property type="entry name" value="LprI"/>
    <property type="match status" value="1"/>
</dbReference>
<name>A0ABV4AE51_9GAMM</name>
<dbReference type="InterPro" id="IPR009739">
    <property type="entry name" value="LprI-like_N"/>
</dbReference>
<dbReference type="RefSeq" id="WP_369454349.1">
    <property type="nucleotide sequence ID" value="NZ_JBGCUO010000001.1"/>
</dbReference>
<comment type="caution">
    <text evidence="3">The sequence shown here is derived from an EMBL/GenBank/DDBJ whole genome shotgun (WGS) entry which is preliminary data.</text>
</comment>